<dbReference type="Pfam" id="PF06252">
    <property type="entry name" value="GemA"/>
    <property type="match status" value="1"/>
</dbReference>
<dbReference type="AlphaFoldDB" id="A0A1P8UXL3"/>
<dbReference type="KEGG" id="paby:Ga0080574_TMP3804"/>
<evidence type="ECO:0000313" key="1">
    <source>
        <dbReference type="EMBL" id="APZ54138.1"/>
    </source>
</evidence>
<sequence length="141" mass="16061">MNHTAIINIARKELGIEEEDYRDLLGRVTGQTSLRVMSDSQKHAVIDELKRLGFKPKQGNRRPRAARSDVRYCHVLWRLLAEAGHVRVRGATGLNAFIRSRFEGKWGHVPIDIDTMQNAAEINAVIRALKDMCRRNGIAFE</sequence>
<organism evidence="1 2">
    <name type="scientific">Salipiger abyssi</name>
    <dbReference type="NCBI Taxonomy" id="1250539"/>
    <lineage>
        <taxon>Bacteria</taxon>
        <taxon>Pseudomonadati</taxon>
        <taxon>Pseudomonadota</taxon>
        <taxon>Alphaproteobacteria</taxon>
        <taxon>Rhodobacterales</taxon>
        <taxon>Roseobacteraceae</taxon>
        <taxon>Salipiger</taxon>
    </lineage>
</organism>
<dbReference type="OrthoDB" id="7353918at2"/>
<dbReference type="InterPro" id="IPR009363">
    <property type="entry name" value="Phage_Mu_Gp16"/>
</dbReference>
<dbReference type="STRING" id="1250539.Ga0080574_TMP3804"/>
<protein>
    <submittedName>
        <fullName evidence="1">Putative DUF1018 protein</fullName>
    </submittedName>
</protein>
<accession>A0A1P8UXL3</accession>
<proteinExistence type="predicted"/>
<evidence type="ECO:0000313" key="2">
    <source>
        <dbReference type="Proteomes" id="UP000187059"/>
    </source>
</evidence>
<dbReference type="Proteomes" id="UP000187059">
    <property type="component" value="Chromosome"/>
</dbReference>
<keyword evidence="2" id="KW-1185">Reference proteome</keyword>
<name>A0A1P8UXL3_9RHOB</name>
<reference evidence="1 2" key="1">
    <citation type="submission" date="2016-04" db="EMBL/GenBank/DDBJ databases">
        <title>Deep-sea bacteria in the southern Pacific.</title>
        <authorList>
            <person name="Tang K."/>
        </authorList>
    </citation>
    <scope>NUCLEOTIDE SEQUENCE [LARGE SCALE GENOMIC DNA]</scope>
    <source>
        <strain evidence="1 2">JLT2014</strain>
    </source>
</reference>
<gene>
    <name evidence="1" type="ORF">Ga0080574_TMP3804</name>
</gene>
<dbReference type="EMBL" id="CP015093">
    <property type="protein sequence ID" value="APZ54138.1"/>
    <property type="molecule type" value="Genomic_DNA"/>
</dbReference>
<dbReference type="RefSeq" id="WP_076703365.1">
    <property type="nucleotide sequence ID" value="NZ_CP015093.1"/>
</dbReference>